<feature type="non-terminal residue" evidence="2">
    <location>
        <position position="1"/>
    </location>
</feature>
<dbReference type="Proteomes" id="UP000663848">
    <property type="component" value="Unassembled WGS sequence"/>
</dbReference>
<accession>A0A822DFU9</accession>
<gene>
    <name evidence="2" type="ORF">QYT958_LOCUS43071</name>
</gene>
<evidence type="ECO:0000256" key="1">
    <source>
        <dbReference type="SAM" id="MobiDB-lite"/>
    </source>
</evidence>
<organism evidence="2 3">
    <name type="scientific">Rotaria socialis</name>
    <dbReference type="NCBI Taxonomy" id="392032"/>
    <lineage>
        <taxon>Eukaryota</taxon>
        <taxon>Metazoa</taxon>
        <taxon>Spiralia</taxon>
        <taxon>Gnathifera</taxon>
        <taxon>Rotifera</taxon>
        <taxon>Eurotatoria</taxon>
        <taxon>Bdelloidea</taxon>
        <taxon>Philodinida</taxon>
        <taxon>Philodinidae</taxon>
        <taxon>Rotaria</taxon>
    </lineage>
</organism>
<evidence type="ECO:0000313" key="2">
    <source>
        <dbReference type="EMBL" id="CAF5068283.1"/>
    </source>
</evidence>
<name>A0A822DFU9_9BILA</name>
<protein>
    <submittedName>
        <fullName evidence="2">Uncharacterized protein</fullName>
    </submittedName>
</protein>
<dbReference type="Gene3D" id="1.20.1270.220">
    <property type="match status" value="1"/>
</dbReference>
<feature type="compositionally biased region" description="Low complexity" evidence="1">
    <location>
        <begin position="31"/>
        <end position="45"/>
    </location>
</feature>
<feature type="region of interest" description="Disordered" evidence="1">
    <location>
        <begin position="21"/>
        <end position="45"/>
    </location>
</feature>
<sequence length="45" mass="5049">DFEMLKPSTLRELEAYVNQVIKRKPRKQPNTSEKTTSKAAASAGK</sequence>
<proteinExistence type="predicted"/>
<dbReference type="EMBL" id="CAJOBR010059022">
    <property type="protein sequence ID" value="CAF5068283.1"/>
    <property type="molecule type" value="Genomic_DNA"/>
</dbReference>
<dbReference type="AlphaFoldDB" id="A0A822DFU9"/>
<comment type="caution">
    <text evidence="2">The sequence shown here is derived from an EMBL/GenBank/DDBJ whole genome shotgun (WGS) entry which is preliminary data.</text>
</comment>
<evidence type="ECO:0000313" key="3">
    <source>
        <dbReference type="Proteomes" id="UP000663848"/>
    </source>
</evidence>
<reference evidence="2" key="1">
    <citation type="submission" date="2021-02" db="EMBL/GenBank/DDBJ databases">
        <authorList>
            <person name="Nowell W R."/>
        </authorList>
    </citation>
    <scope>NUCLEOTIDE SEQUENCE</scope>
</reference>
<dbReference type="InterPro" id="IPR038336">
    <property type="entry name" value="NET_sf"/>
</dbReference>